<evidence type="ECO:0000313" key="3">
    <source>
        <dbReference type="EnsemblMetazoa" id="ASIC014935-PA"/>
    </source>
</evidence>
<dbReference type="EMBL" id="ATLV01021842">
    <property type="status" value="NOT_ANNOTATED_CDS"/>
    <property type="molecule type" value="Genomic_DNA"/>
</dbReference>
<gene>
    <name evidence="2" type="ORF">ZHAS_00014935</name>
</gene>
<keyword evidence="4" id="KW-1185">Reference proteome</keyword>
<reference evidence="2 4" key="1">
    <citation type="journal article" date="2014" name="BMC Genomics">
        <title>Genome sequence of Anopheles sinensis provides insight into genetics basis of mosquito competence for malaria parasites.</title>
        <authorList>
            <person name="Zhou D."/>
            <person name="Zhang D."/>
            <person name="Ding G."/>
            <person name="Shi L."/>
            <person name="Hou Q."/>
            <person name="Ye Y."/>
            <person name="Xu Y."/>
            <person name="Zhou H."/>
            <person name="Xiong C."/>
            <person name="Li S."/>
            <person name="Yu J."/>
            <person name="Hong S."/>
            <person name="Yu X."/>
            <person name="Zou P."/>
            <person name="Chen C."/>
            <person name="Chang X."/>
            <person name="Wang W."/>
            <person name="Lv Y."/>
            <person name="Sun Y."/>
            <person name="Ma L."/>
            <person name="Shen B."/>
            <person name="Zhu C."/>
        </authorList>
    </citation>
    <scope>NUCLEOTIDE SEQUENCE [LARGE SCALE GENOMIC DNA]</scope>
</reference>
<dbReference type="STRING" id="74873.A0A084W9N0"/>
<dbReference type="VEuPathDB" id="VectorBase:ASIS018058"/>
<dbReference type="EnsemblMetazoa" id="ASIC014935-RA">
    <property type="protein sequence ID" value="ASIC014935-PA"/>
    <property type="gene ID" value="ASIC014935"/>
</dbReference>
<feature type="compositionally biased region" description="Basic and acidic residues" evidence="1">
    <location>
        <begin position="22"/>
        <end position="37"/>
    </location>
</feature>
<accession>A0A084W9N0</accession>
<evidence type="ECO:0000256" key="1">
    <source>
        <dbReference type="SAM" id="MobiDB-lite"/>
    </source>
</evidence>
<sequence length="93" mass="9796">MAEDGKSDDGQNGSEQVELMETEDRAGGAEDIGKTDEALAATGNNDEEADAQGGEDSGKEEESKESHKKDKSGARGGGNRRGRSTRGLYGSRY</sequence>
<protein>
    <submittedName>
        <fullName evidence="2 3">Uncharacterized protein</fullName>
    </submittedName>
</protein>
<feature type="region of interest" description="Disordered" evidence="1">
    <location>
        <begin position="1"/>
        <end position="93"/>
    </location>
</feature>
<reference evidence="3" key="2">
    <citation type="submission" date="2020-05" db="UniProtKB">
        <authorList>
            <consortium name="EnsemblMetazoa"/>
        </authorList>
    </citation>
    <scope>IDENTIFICATION</scope>
</reference>
<dbReference type="AlphaFoldDB" id="A0A084W9N0"/>
<dbReference type="EMBL" id="KE525324">
    <property type="protein sequence ID" value="KFB46924.1"/>
    <property type="molecule type" value="Genomic_DNA"/>
</dbReference>
<name>A0A084W9N0_ANOSI</name>
<proteinExistence type="predicted"/>
<evidence type="ECO:0000313" key="4">
    <source>
        <dbReference type="Proteomes" id="UP000030765"/>
    </source>
</evidence>
<dbReference type="VEuPathDB" id="VectorBase:ASIC014935"/>
<dbReference type="Proteomes" id="UP000030765">
    <property type="component" value="Unassembled WGS sequence"/>
</dbReference>
<organism evidence="2">
    <name type="scientific">Anopheles sinensis</name>
    <name type="common">Mosquito</name>
    <dbReference type="NCBI Taxonomy" id="74873"/>
    <lineage>
        <taxon>Eukaryota</taxon>
        <taxon>Metazoa</taxon>
        <taxon>Ecdysozoa</taxon>
        <taxon>Arthropoda</taxon>
        <taxon>Hexapoda</taxon>
        <taxon>Insecta</taxon>
        <taxon>Pterygota</taxon>
        <taxon>Neoptera</taxon>
        <taxon>Endopterygota</taxon>
        <taxon>Diptera</taxon>
        <taxon>Nematocera</taxon>
        <taxon>Culicoidea</taxon>
        <taxon>Culicidae</taxon>
        <taxon>Anophelinae</taxon>
        <taxon>Anopheles</taxon>
    </lineage>
</organism>
<evidence type="ECO:0000313" key="2">
    <source>
        <dbReference type="EMBL" id="KFB46924.1"/>
    </source>
</evidence>
<feature type="compositionally biased region" description="Basic and acidic residues" evidence="1">
    <location>
        <begin position="56"/>
        <end position="73"/>
    </location>
</feature>